<dbReference type="InterPro" id="IPR050707">
    <property type="entry name" value="HTH_MetabolicPath_Reg"/>
</dbReference>
<keyword evidence="3" id="KW-0804">Transcription</keyword>
<feature type="domain" description="HTH iclR-type" evidence="4">
    <location>
        <begin position="16"/>
        <end position="77"/>
    </location>
</feature>
<dbReference type="PANTHER" id="PTHR30136">
    <property type="entry name" value="HELIX-TURN-HELIX TRANSCRIPTIONAL REGULATOR, ICLR FAMILY"/>
    <property type="match status" value="1"/>
</dbReference>
<evidence type="ECO:0008006" key="8">
    <source>
        <dbReference type="Google" id="ProtNLM"/>
    </source>
</evidence>
<dbReference type="SUPFAM" id="SSF55781">
    <property type="entry name" value="GAF domain-like"/>
    <property type="match status" value="1"/>
</dbReference>
<evidence type="ECO:0000259" key="5">
    <source>
        <dbReference type="PROSITE" id="PS51078"/>
    </source>
</evidence>
<protein>
    <recommendedName>
        <fullName evidence="8">IclR family transcriptional regulator</fullName>
    </recommendedName>
</protein>
<dbReference type="EMBL" id="QJVD01000021">
    <property type="protein sequence ID" value="PYI65739.1"/>
    <property type="molecule type" value="Genomic_DNA"/>
</dbReference>
<proteinExistence type="predicted"/>
<evidence type="ECO:0000256" key="2">
    <source>
        <dbReference type="ARBA" id="ARBA00023125"/>
    </source>
</evidence>
<dbReference type="RefSeq" id="WP_146238944.1">
    <property type="nucleotide sequence ID" value="NZ_QJVD01000021.1"/>
</dbReference>
<accession>A0A2V5L393</accession>
<sequence length="256" mass="26692">MIEYRAGSAADSPAQSGVPSRVLEILLQFASAQVLSAAQIGVRTGIPTSAVYRHLSSLIQAGLVAPANSRGQFSAGAATLQLAANFRQESIITSRIVARLQQLSDETQELSAYLVVSGNQALCVEAVEGPQMLSCSYSAGRSQPLHRGASALSLLAYLSDNERTEAISVLGLDADATASLRRDLDITTARGFALTQGAVDPGVWGVSFPIFGPDGHLSGTLSTMAPSLRAIRNEKRLISATKAAALILNAAENGMP</sequence>
<dbReference type="InterPro" id="IPR029016">
    <property type="entry name" value="GAF-like_dom_sf"/>
</dbReference>
<evidence type="ECO:0000256" key="1">
    <source>
        <dbReference type="ARBA" id="ARBA00023015"/>
    </source>
</evidence>
<dbReference type="PROSITE" id="PS51078">
    <property type="entry name" value="ICLR_ED"/>
    <property type="match status" value="1"/>
</dbReference>
<name>A0A2V5L393_9MICC</name>
<organism evidence="6 7">
    <name type="scientific">Arthrobacter livingstonensis</name>
    <dbReference type="NCBI Taxonomy" id="670078"/>
    <lineage>
        <taxon>Bacteria</taxon>
        <taxon>Bacillati</taxon>
        <taxon>Actinomycetota</taxon>
        <taxon>Actinomycetes</taxon>
        <taxon>Micrococcales</taxon>
        <taxon>Micrococcaceae</taxon>
        <taxon>Arthrobacter</taxon>
    </lineage>
</organism>
<evidence type="ECO:0000256" key="3">
    <source>
        <dbReference type="ARBA" id="ARBA00023163"/>
    </source>
</evidence>
<dbReference type="Pfam" id="PF01614">
    <property type="entry name" value="IclR_C"/>
    <property type="match status" value="1"/>
</dbReference>
<dbReference type="PROSITE" id="PS51077">
    <property type="entry name" value="HTH_ICLR"/>
    <property type="match status" value="1"/>
</dbReference>
<dbReference type="Proteomes" id="UP000247832">
    <property type="component" value="Unassembled WGS sequence"/>
</dbReference>
<evidence type="ECO:0000313" key="7">
    <source>
        <dbReference type="Proteomes" id="UP000247832"/>
    </source>
</evidence>
<gene>
    <name evidence="6" type="ORF">CVV68_16990</name>
</gene>
<feature type="domain" description="IclR-ED" evidence="5">
    <location>
        <begin position="78"/>
        <end position="256"/>
    </location>
</feature>
<dbReference type="InterPro" id="IPR036390">
    <property type="entry name" value="WH_DNA-bd_sf"/>
</dbReference>
<dbReference type="GO" id="GO:0003700">
    <property type="term" value="F:DNA-binding transcription factor activity"/>
    <property type="evidence" value="ECO:0007669"/>
    <property type="project" value="TreeGrafter"/>
</dbReference>
<dbReference type="SUPFAM" id="SSF46785">
    <property type="entry name" value="Winged helix' DNA-binding domain"/>
    <property type="match status" value="1"/>
</dbReference>
<keyword evidence="2" id="KW-0238">DNA-binding</keyword>
<dbReference type="AlphaFoldDB" id="A0A2V5L393"/>
<dbReference type="SMART" id="SM00346">
    <property type="entry name" value="HTH_ICLR"/>
    <property type="match status" value="1"/>
</dbReference>
<comment type="caution">
    <text evidence="6">The sequence shown here is derived from an EMBL/GenBank/DDBJ whole genome shotgun (WGS) entry which is preliminary data.</text>
</comment>
<dbReference type="OrthoDB" id="3632743at2"/>
<dbReference type="Gene3D" id="1.10.10.10">
    <property type="entry name" value="Winged helix-like DNA-binding domain superfamily/Winged helix DNA-binding domain"/>
    <property type="match status" value="1"/>
</dbReference>
<dbReference type="GO" id="GO:0003677">
    <property type="term" value="F:DNA binding"/>
    <property type="evidence" value="ECO:0007669"/>
    <property type="project" value="UniProtKB-KW"/>
</dbReference>
<dbReference type="Pfam" id="PF09339">
    <property type="entry name" value="HTH_IclR"/>
    <property type="match status" value="1"/>
</dbReference>
<dbReference type="InterPro" id="IPR014757">
    <property type="entry name" value="Tscrpt_reg_IclR_C"/>
</dbReference>
<dbReference type="GO" id="GO:0045892">
    <property type="term" value="P:negative regulation of DNA-templated transcription"/>
    <property type="evidence" value="ECO:0007669"/>
    <property type="project" value="TreeGrafter"/>
</dbReference>
<keyword evidence="7" id="KW-1185">Reference proteome</keyword>
<keyword evidence="1" id="KW-0805">Transcription regulation</keyword>
<dbReference type="InterPro" id="IPR005471">
    <property type="entry name" value="Tscrpt_reg_IclR_N"/>
</dbReference>
<dbReference type="Gene3D" id="3.30.450.40">
    <property type="match status" value="1"/>
</dbReference>
<dbReference type="PANTHER" id="PTHR30136:SF24">
    <property type="entry name" value="HTH-TYPE TRANSCRIPTIONAL REPRESSOR ALLR"/>
    <property type="match status" value="1"/>
</dbReference>
<reference evidence="6 7" key="1">
    <citation type="submission" date="2018-05" db="EMBL/GenBank/DDBJ databases">
        <title>Genetic diversity of glacier-inhabiting Cryobacterium bacteria in China and description of Cryobacterium mengkeensis sp. nov. and Arthrobacter glacialis sp. nov.</title>
        <authorList>
            <person name="Liu Q."/>
            <person name="Xin Y.-H."/>
        </authorList>
    </citation>
    <scope>NUCLEOTIDE SEQUENCE [LARGE SCALE GENOMIC DNA]</scope>
    <source>
        <strain evidence="6 7">LI2</strain>
    </source>
</reference>
<dbReference type="InterPro" id="IPR036388">
    <property type="entry name" value="WH-like_DNA-bd_sf"/>
</dbReference>
<evidence type="ECO:0000259" key="4">
    <source>
        <dbReference type="PROSITE" id="PS51077"/>
    </source>
</evidence>
<evidence type="ECO:0000313" key="6">
    <source>
        <dbReference type="EMBL" id="PYI65739.1"/>
    </source>
</evidence>